<dbReference type="FunFam" id="3.30.830.10:FF:000031">
    <property type="entry name" value="Putative zinc metalloprotease"/>
    <property type="match status" value="1"/>
</dbReference>
<comment type="caution">
    <text evidence="4">The sequence shown here is derived from an EMBL/GenBank/DDBJ whole genome shotgun (WGS) entry which is preliminary data.</text>
</comment>
<dbReference type="PANTHER" id="PTHR43016:SF16">
    <property type="entry name" value="METALLOPROTEASE, PUTATIVE (AFU_ORTHOLOGUE AFUA_4G07610)-RELATED"/>
    <property type="match status" value="1"/>
</dbReference>
<sequence length="1015" mass="113103">MVSSTNFEEVVAVDAPHYGTKVTKYRSKVTGLSAVVVDLTVPVVHGYFAVATEIHNDSGCPHTLEHLIFLGSEKYPYKGVLDTLANRAFAQGTNAWTDTDNTVYTIETVGQDGFLRILPVFVDHVLYPTLTDAGCYTEVYHVNGEGEDAGVVYSEMQGRENTPGDLMDLASRRLLFPEGNGYRSETGGLMAALRQLSVQEIRDYHASYYVPQNLSLIITGNVDHNALLETLQNTVEQTIIEKGAPDLSTWQRPWVDSPAPLPLVESKTATVEFPEEDESMGELMISWLGPSCNDNLTCTALDILGNYLTESVSILEKEFVEIEDPLATDISFYTSDSTTSVISLYFSSVPTEALENVEKRLHELLQELAGTGFDLERVHMFIERDRLKTLDACETSPHYAFSTPAITDSIYGSPSGETLTDGMNDLKYYDVVRTWSSADWISLLKKWLIDNHHVSILGKPSAGLVKKLETEEKERKDKRRQELGESGLKELEERLEEAKETNEAEIPKGVIESFRIPNVEGIKFIEVDTARAGIADSKGFDNEVQKHVNADGSGDLPIWIQFDHIKSEFVTISLYFSTTNIPARLRPYISIFLDSFFMNPLYLPDGTELSFEEVVQALDADTVEYGAWLGVGGGWNEIACVRMKVESKKYEKAIAWLKDLWTCAKMDEERIGIAVSKSQNDMPQQKRDGSKVSWAALQMLQMDAEKSTARAANILTQDKFLDALEEKMEEDEGMEAVLKDVEELRTLLFRGENLRVHVVGDVLRLEKPSSAWVKFEIPSGSKGVLPVPLSRDNLTEQGKNPKGSATVVALPSIESSYSVHVTKSDVHFTHPNLAALQVLFTYLDTMEGILWKYIRGSGLAYGADLRIEPESGFLYFSIYRSPDASKAWTRAYEIVQEFKDGKIELTQTMLDSAKSSVVFNYVSGEGTPASKGAQSFVNQVLREESKDRVKEMLKKVQAVTLDDLKGPAMDYLMQLFDVKRSDTVAVSSPAKAKDLEQAFAKVGFNVAAHTLDDFE</sequence>
<dbReference type="GO" id="GO:0046872">
    <property type="term" value="F:metal ion binding"/>
    <property type="evidence" value="ECO:0007669"/>
    <property type="project" value="InterPro"/>
</dbReference>
<dbReference type="SUPFAM" id="SSF63411">
    <property type="entry name" value="LuxS/MPP-like metallohydrolase"/>
    <property type="match status" value="4"/>
</dbReference>
<dbReference type="InterPro" id="IPR011249">
    <property type="entry name" value="Metalloenz_LuxS/M16"/>
</dbReference>
<dbReference type="InterPro" id="IPR011765">
    <property type="entry name" value="Pept_M16_N"/>
</dbReference>
<dbReference type="PANTHER" id="PTHR43016">
    <property type="entry name" value="PRESEQUENCE PROTEASE"/>
    <property type="match status" value="1"/>
</dbReference>
<accession>A0A0E9NLH9</accession>
<evidence type="ECO:0000256" key="1">
    <source>
        <dbReference type="SAM" id="Coils"/>
    </source>
</evidence>
<dbReference type="RefSeq" id="XP_019022842.1">
    <property type="nucleotide sequence ID" value="XM_019166943.1"/>
</dbReference>
<reference evidence="4 5" key="2">
    <citation type="journal article" date="2014" name="J. Gen. Appl. Microbiol.">
        <title>The early diverging ascomycetous budding yeast Saitoella complicata has three histone deacetylases belonging to the Clr6, Hos2, and Rpd3 lineages.</title>
        <authorList>
            <person name="Nishida H."/>
            <person name="Matsumoto T."/>
            <person name="Kondo S."/>
            <person name="Hamamoto M."/>
            <person name="Yoshikawa H."/>
        </authorList>
    </citation>
    <scope>NUCLEOTIDE SEQUENCE [LARGE SCALE GENOMIC DNA]</scope>
    <source>
        <strain evidence="4 5">NRRL Y-17804</strain>
    </source>
</reference>
<evidence type="ECO:0000313" key="5">
    <source>
        <dbReference type="Proteomes" id="UP000033140"/>
    </source>
</evidence>
<dbReference type="Pfam" id="PF05193">
    <property type="entry name" value="Peptidase_M16_C"/>
    <property type="match status" value="1"/>
</dbReference>
<name>A0A0E9NLH9_SAICN</name>
<dbReference type="OMA" id="WEGFARI"/>
<evidence type="ECO:0008006" key="6">
    <source>
        <dbReference type="Google" id="ProtNLM"/>
    </source>
</evidence>
<dbReference type="Proteomes" id="UP000033140">
    <property type="component" value="Unassembled WGS sequence"/>
</dbReference>
<gene>
    <name evidence="4" type="ORF">G7K_4776-t1</name>
</gene>
<feature type="coiled-coil region" evidence="1">
    <location>
        <begin position="481"/>
        <end position="508"/>
    </location>
</feature>
<feature type="domain" description="Peptidase M16 C-terminal" evidence="3">
    <location>
        <begin position="196"/>
        <end position="377"/>
    </location>
</feature>
<reference evidence="4 5" key="1">
    <citation type="journal article" date="2011" name="J. Gen. Appl. Microbiol.">
        <title>Draft genome sequencing of the enigmatic yeast Saitoella complicata.</title>
        <authorList>
            <person name="Nishida H."/>
            <person name="Hamamoto M."/>
            <person name="Sugiyama J."/>
        </authorList>
    </citation>
    <scope>NUCLEOTIDE SEQUENCE [LARGE SCALE GENOMIC DNA]</scope>
    <source>
        <strain evidence="4 5">NRRL Y-17804</strain>
    </source>
</reference>
<organism evidence="4 5">
    <name type="scientific">Saitoella complicata (strain BCRC 22490 / CBS 7301 / JCM 7358 / NBRC 10748 / NRRL Y-17804)</name>
    <dbReference type="NCBI Taxonomy" id="698492"/>
    <lineage>
        <taxon>Eukaryota</taxon>
        <taxon>Fungi</taxon>
        <taxon>Dikarya</taxon>
        <taxon>Ascomycota</taxon>
        <taxon>Taphrinomycotina</taxon>
        <taxon>Taphrinomycotina incertae sedis</taxon>
        <taxon>Saitoella</taxon>
    </lineage>
</organism>
<keyword evidence="5" id="KW-1185">Reference proteome</keyword>
<dbReference type="FunFam" id="3.30.830.10:FF:000015">
    <property type="entry name" value="Putative zinc metalloprotease"/>
    <property type="match status" value="1"/>
</dbReference>
<dbReference type="OrthoDB" id="4953at2759"/>
<keyword evidence="1" id="KW-0175">Coiled coil</keyword>
<feature type="domain" description="Peptidase M16 N-terminal" evidence="2">
    <location>
        <begin position="53"/>
        <end position="138"/>
    </location>
</feature>
<dbReference type="Pfam" id="PF00675">
    <property type="entry name" value="Peptidase_M16"/>
    <property type="match status" value="1"/>
</dbReference>
<protein>
    <recommendedName>
        <fullName evidence="6">Mitochondrial presequence protease</fullName>
    </recommendedName>
</protein>
<evidence type="ECO:0000313" key="4">
    <source>
        <dbReference type="EMBL" id="GAO50653.1"/>
    </source>
</evidence>
<reference evidence="4 5" key="3">
    <citation type="journal article" date="2015" name="Genome Announc.">
        <title>Draft Genome Sequence of the Archiascomycetous Yeast Saitoella complicata.</title>
        <authorList>
            <person name="Yamauchi K."/>
            <person name="Kondo S."/>
            <person name="Hamamoto M."/>
            <person name="Takahashi Y."/>
            <person name="Ogura Y."/>
            <person name="Hayashi T."/>
            <person name="Nishida H."/>
        </authorList>
    </citation>
    <scope>NUCLEOTIDE SEQUENCE [LARGE SCALE GENOMIC DNA]</scope>
    <source>
        <strain evidence="4 5">NRRL Y-17804</strain>
    </source>
</reference>
<dbReference type="InterPro" id="IPR007863">
    <property type="entry name" value="Peptidase_M16_C"/>
</dbReference>
<evidence type="ECO:0000259" key="2">
    <source>
        <dbReference type="Pfam" id="PF00675"/>
    </source>
</evidence>
<evidence type="ECO:0000259" key="3">
    <source>
        <dbReference type="Pfam" id="PF05193"/>
    </source>
</evidence>
<proteinExistence type="predicted"/>
<dbReference type="Gene3D" id="3.30.830.10">
    <property type="entry name" value="Metalloenzyme, LuxS/M16 peptidase-like"/>
    <property type="match status" value="4"/>
</dbReference>
<dbReference type="EMBL" id="BACD03000035">
    <property type="protein sequence ID" value="GAO50653.1"/>
    <property type="molecule type" value="Genomic_DNA"/>
</dbReference>
<dbReference type="AlphaFoldDB" id="A0A0E9NLH9"/>
<dbReference type="STRING" id="698492.A0A0E9NLH9"/>